<evidence type="ECO:0008006" key="3">
    <source>
        <dbReference type="Google" id="ProtNLM"/>
    </source>
</evidence>
<organism evidence="2">
    <name type="scientific">hydrothermal vent metagenome</name>
    <dbReference type="NCBI Taxonomy" id="652676"/>
    <lineage>
        <taxon>unclassified sequences</taxon>
        <taxon>metagenomes</taxon>
        <taxon>ecological metagenomes</taxon>
    </lineage>
</organism>
<sequence length="46" mass="5386">MLSLEDYRSIEETIYLMQSKNNAQRLNDAIKELEEGKGLQKELIDD</sequence>
<reference evidence="2" key="1">
    <citation type="submission" date="2016-10" db="EMBL/GenBank/DDBJ databases">
        <authorList>
            <person name="de Groot N.N."/>
        </authorList>
    </citation>
    <scope>NUCLEOTIDE SEQUENCE</scope>
</reference>
<dbReference type="InterPro" id="IPR036165">
    <property type="entry name" value="YefM-like_sf"/>
</dbReference>
<dbReference type="AlphaFoldDB" id="A0A1W1C124"/>
<proteinExistence type="inferred from homology"/>
<dbReference type="Gene3D" id="6.10.250.330">
    <property type="match status" value="1"/>
</dbReference>
<dbReference type="Pfam" id="PF02604">
    <property type="entry name" value="PhdYeFM_antitox"/>
    <property type="match status" value="1"/>
</dbReference>
<accession>A0A1W1C124</accession>
<protein>
    <recommendedName>
        <fullName evidence="3">YefM protein (Antitoxin to YoeB)</fullName>
    </recommendedName>
</protein>
<evidence type="ECO:0000256" key="1">
    <source>
        <dbReference type="ARBA" id="ARBA00009981"/>
    </source>
</evidence>
<gene>
    <name evidence="2" type="ORF">MNB_SM-7-101</name>
</gene>
<comment type="similarity">
    <text evidence="1">Belongs to the phD/YefM antitoxin family.</text>
</comment>
<name>A0A1W1C124_9ZZZZ</name>
<dbReference type="InterPro" id="IPR006442">
    <property type="entry name" value="Antitoxin_Phd/YefM"/>
</dbReference>
<dbReference type="SUPFAM" id="SSF143120">
    <property type="entry name" value="YefM-like"/>
    <property type="match status" value="1"/>
</dbReference>
<evidence type="ECO:0000313" key="2">
    <source>
        <dbReference type="EMBL" id="SFV59499.1"/>
    </source>
</evidence>
<dbReference type="EMBL" id="FPHB01000046">
    <property type="protein sequence ID" value="SFV59499.1"/>
    <property type="molecule type" value="Genomic_DNA"/>
</dbReference>